<dbReference type="AlphaFoldDB" id="A0AAV5UP62"/>
<keyword evidence="3" id="KW-0675">Receptor</keyword>
<evidence type="ECO:0000259" key="4">
    <source>
        <dbReference type="Pfam" id="PF00104"/>
    </source>
</evidence>
<evidence type="ECO:0000313" key="6">
    <source>
        <dbReference type="Proteomes" id="UP001432027"/>
    </source>
</evidence>
<evidence type="ECO:0000256" key="1">
    <source>
        <dbReference type="ARBA" id="ARBA00023015"/>
    </source>
</evidence>
<dbReference type="EMBL" id="BTSX01000006">
    <property type="protein sequence ID" value="GMT07943.1"/>
    <property type="molecule type" value="Genomic_DNA"/>
</dbReference>
<proteinExistence type="predicted"/>
<dbReference type="PANTHER" id="PTHR46587:SF5">
    <property type="entry name" value="NUCLEAR HORMONE RECEPTOR FAMILY"/>
    <property type="match status" value="1"/>
</dbReference>
<dbReference type="Gene3D" id="1.10.565.10">
    <property type="entry name" value="Retinoid X Receptor"/>
    <property type="match status" value="1"/>
</dbReference>
<dbReference type="Proteomes" id="UP001432027">
    <property type="component" value="Unassembled WGS sequence"/>
</dbReference>
<keyword evidence="1" id="KW-0805">Transcription regulation</keyword>
<dbReference type="PANTHER" id="PTHR46587">
    <property type="entry name" value="NUCLEAR HORMONE RECEPTOR FAMILY"/>
    <property type="match status" value="1"/>
</dbReference>
<feature type="non-terminal residue" evidence="5">
    <location>
        <position position="1"/>
    </location>
</feature>
<gene>
    <name evidence="5" type="ORF">PENTCL1PPCAC_30117</name>
</gene>
<accession>A0AAV5UP62</accession>
<sequence length="75" mass="8874">IALCRPIEDIHRVSRHINNQQDNIRDINVMFHLAIVNAVEWGSQFPVFRDLRIHSKRELLKEYSIGFMLVNQGFN</sequence>
<evidence type="ECO:0000256" key="2">
    <source>
        <dbReference type="ARBA" id="ARBA00023163"/>
    </source>
</evidence>
<protein>
    <recommendedName>
        <fullName evidence="4">NR LBD domain-containing protein</fullName>
    </recommendedName>
</protein>
<feature type="domain" description="NR LBD" evidence="4">
    <location>
        <begin position="23"/>
        <end position="73"/>
    </location>
</feature>
<keyword evidence="2" id="KW-0804">Transcription</keyword>
<feature type="non-terminal residue" evidence="5">
    <location>
        <position position="75"/>
    </location>
</feature>
<evidence type="ECO:0000256" key="3">
    <source>
        <dbReference type="ARBA" id="ARBA00023170"/>
    </source>
</evidence>
<evidence type="ECO:0000313" key="5">
    <source>
        <dbReference type="EMBL" id="GMT07943.1"/>
    </source>
</evidence>
<dbReference type="Pfam" id="PF00104">
    <property type="entry name" value="Hormone_recep"/>
    <property type="match status" value="1"/>
</dbReference>
<dbReference type="InterPro" id="IPR000536">
    <property type="entry name" value="Nucl_hrmn_rcpt_lig-bd"/>
</dbReference>
<organism evidence="5 6">
    <name type="scientific">Pristionchus entomophagus</name>
    <dbReference type="NCBI Taxonomy" id="358040"/>
    <lineage>
        <taxon>Eukaryota</taxon>
        <taxon>Metazoa</taxon>
        <taxon>Ecdysozoa</taxon>
        <taxon>Nematoda</taxon>
        <taxon>Chromadorea</taxon>
        <taxon>Rhabditida</taxon>
        <taxon>Rhabditina</taxon>
        <taxon>Diplogasteromorpha</taxon>
        <taxon>Diplogasteroidea</taxon>
        <taxon>Neodiplogasteridae</taxon>
        <taxon>Pristionchus</taxon>
    </lineage>
</organism>
<comment type="caution">
    <text evidence="5">The sequence shown here is derived from an EMBL/GenBank/DDBJ whole genome shotgun (WGS) entry which is preliminary data.</text>
</comment>
<reference evidence="5" key="1">
    <citation type="submission" date="2023-10" db="EMBL/GenBank/DDBJ databases">
        <title>Genome assembly of Pristionchus species.</title>
        <authorList>
            <person name="Yoshida K."/>
            <person name="Sommer R.J."/>
        </authorList>
    </citation>
    <scope>NUCLEOTIDE SEQUENCE</scope>
    <source>
        <strain evidence="5">RS0144</strain>
    </source>
</reference>
<keyword evidence="6" id="KW-1185">Reference proteome</keyword>
<name>A0AAV5UP62_9BILA</name>
<dbReference type="InterPro" id="IPR035500">
    <property type="entry name" value="NHR-like_dom_sf"/>
</dbReference>
<dbReference type="SUPFAM" id="SSF48508">
    <property type="entry name" value="Nuclear receptor ligand-binding domain"/>
    <property type="match status" value="1"/>
</dbReference>